<comment type="caution">
    <text evidence="4">The sequence shown here is derived from an EMBL/GenBank/DDBJ whole genome shotgun (WGS) entry which is preliminary data.</text>
</comment>
<proteinExistence type="predicted"/>
<dbReference type="SUPFAM" id="SSF48452">
    <property type="entry name" value="TPR-like"/>
    <property type="match status" value="2"/>
</dbReference>
<dbReference type="Proteomes" id="UP000639772">
    <property type="component" value="Unassembled WGS sequence"/>
</dbReference>
<evidence type="ECO:0000256" key="2">
    <source>
        <dbReference type="ARBA" id="ARBA00022803"/>
    </source>
</evidence>
<keyword evidence="2 3" id="KW-0802">TPR repeat</keyword>
<dbReference type="AlphaFoldDB" id="A0A835R303"/>
<dbReference type="SMART" id="SM00028">
    <property type="entry name" value="TPR"/>
    <property type="match status" value="4"/>
</dbReference>
<evidence type="ECO:0000313" key="4">
    <source>
        <dbReference type="EMBL" id="KAG0482668.1"/>
    </source>
</evidence>
<reference evidence="4 5" key="1">
    <citation type="journal article" date="2020" name="Nat. Food">
        <title>A phased Vanilla planifolia genome enables genetic improvement of flavour and production.</title>
        <authorList>
            <person name="Hasing T."/>
            <person name="Tang H."/>
            <person name="Brym M."/>
            <person name="Khazi F."/>
            <person name="Huang T."/>
            <person name="Chambers A.H."/>
        </authorList>
    </citation>
    <scope>NUCLEOTIDE SEQUENCE [LARGE SCALE GENOMIC DNA]</scope>
    <source>
        <tissue evidence="4">Leaf</tissue>
    </source>
</reference>
<evidence type="ECO:0008006" key="6">
    <source>
        <dbReference type="Google" id="ProtNLM"/>
    </source>
</evidence>
<feature type="repeat" description="TPR" evidence="3">
    <location>
        <begin position="675"/>
        <end position="708"/>
    </location>
</feature>
<accession>A0A835R303</accession>
<dbReference type="PANTHER" id="PTHR16193:SF0">
    <property type="entry name" value="TETRATRICOPEPTIDE REPEAT PROTEIN 27"/>
    <property type="match status" value="1"/>
</dbReference>
<name>A0A835R303_VANPL</name>
<organism evidence="4 5">
    <name type="scientific">Vanilla planifolia</name>
    <name type="common">Vanilla</name>
    <dbReference type="NCBI Taxonomy" id="51239"/>
    <lineage>
        <taxon>Eukaryota</taxon>
        <taxon>Viridiplantae</taxon>
        <taxon>Streptophyta</taxon>
        <taxon>Embryophyta</taxon>
        <taxon>Tracheophyta</taxon>
        <taxon>Spermatophyta</taxon>
        <taxon>Magnoliopsida</taxon>
        <taxon>Liliopsida</taxon>
        <taxon>Asparagales</taxon>
        <taxon>Orchidaceae</taxon>
        <taxon>Vanilloideae</taxon>
        <taxon>Vanilleae</taxon>
        <taxon>Vanilla</taxon>
    </lineage>
</organism>
<dbReference type="InterPro" id="IPR011990">
    <property type="entry name" value="TPR-like_helical_dom_sf"/>
</dbReference>
<dbReference type="Pfam" id="PF13432">
    <property type="entry name" value="TPR_16"/>
    <property type="match status" value="1"/>
</dbReference>
<dbReference type="PANTHER" id="PTHR16193">
    <property type="entry name" value="TETRATRICOPEPTIDE REPEAT PROTEIN 27"/>
    <property type="match status" value="1"/>
</dbReference>
<dbReference type="PROSITE" id="PS50005">
    <property type="entry name" value="TPR"/>
    <property type="match status" value="1"/>
</dbReference>
<evidence type="ECO:0000256" key="1">
    <source>
        <dbReference type="ARBA" id="ARBA00022737"/>
    </source>
</evidence>
<dbReference type="InterPro" id="IPR044244">
    <property type="entry name" value="TTC27/Emw1"/>
</dbReference>
<dbReference type="Gene3D" id="1.25.40.10">
    <property type="entry name" value="Tetratricopeptide repeat domain"/>
    <property type="match status" value="1"/>
</dbReference>
<protein>
    <recommendedName>
        <fullName evidence="6">Tetratricopeptide repeat protein 27 homolog</fullName>
    </recommendedName>
</protein>
<dbReference type="EMBL" id="JADCNM010000005">
    <property type="protein sequence ID" value="KAG0482668.1"/>
    <property type="molecule type" value="Genomic_DNA"/>
</dbReference>
<gene>
    <name evidence="4" type="ORF">HPP92_010752</name>
</gene>
<dbReference type="OrthoDB" id="1936594at2759"/>
<sequence>MAELDQSFIKYVELRLLRCTISGKLPLPPPSLFPSSKNPLAAVVDDLVNTIERGEYAAALSSGAARLVFAFADSYDFEDSPSSAARFYSEVERSMDSFLCDGIAEEAWLRVLEPRDDVNTVYRVSVVLCLGVAALLAFIQQNVTGPSRKFSRFPLMFGQLGKDDAAEIGGEWDSWARAQITSVGCDLFGKISLLQYFEYAKMILLKIQDFCRTDIFSYSNAAPKTTSWWLCRLLLLQQRILDDLSSSLYNLLQVFKNETILNFGEKNSVKQYWGTLLHDNEALTVASMLQLEAGIMEYQYGRIDSSRLHLRLAEEASGTDILVTGVLGYRTVHQVDAKPQLVLVTKTGQQVNGTRRPKAPPEVQNADLGILDSKREFGELDMDAIQRVNDVKRPAGLSQSQSDELLSQNKMCFQFDGDYECDILMAPRFVQDAESATDKGEFAIVGKDVVLTAIQQAIILAQCLHLQRSKRDDELSRWEMAPYIEAIDLQCQSNYIIRCSTDILRIRWESTRSRTKQRALLMMDKLVEAVYKSFPTANQRTQLCFAVYSPTIPAMRKEYGELCLGCGMVGEALKIFEDLELWDNLIYCYRLLDKKAAAVDLINARLSDTPDDPKLWCSLGDVTNKDDYYEKALEVSNNKSARAMRSLARSAYNRGDYGASKSLWESAMAVNSLYPDGWFALGAAALKARDIDRAVDGFTRAVQLDPENGEAWNNIACLHMINKKSKPAFIAFKEALKFRRNSWQLWENYSHVALDVGNFHQALEATKMVLDLSSNKRVDIELLNKVLTKVEENTLRFSDDAAKPQHIDESQNDSYSDSCKNQRILNCCLKNESGVCWCPLLVASCNRSLRVVVTLVKSGDYMPGGTN</sequence>
<keyword evidence="1" id="KW-0677">Repeat</keyword>
<dbReference type="InterPro" id="IPR019734">
    <property type="entry name" value="TPR_rpt"/>
</dbReference>
<evidence type="ECO:0000313" key="5">
    <source>
        <dbReference type="Proteomes" id="UP000639772"/>
    </source>
</evidence>
<evidence type="ECO:0000256" key="3">
    <source>
        <dbReference type="PROSITE-ProRule" id="PRU00339"/>
    </source>
</evidence>